<evidence type="ECO:0000313" key="2">
    <source>
        <dbReference type="Proteomes" id="UP001152803"/>
    </source>
</evidence>
<accession>A0A9Q1DNP3</accession>
<comment type="caution">
    <text evidence="1">The sequence shown here is derived from an EMBL/GenBank/DDBJ whole genome shotgun (WGS) entry which is preliminary data.</text>
</comment>
<proteinExistence type="predicted"/>
<sequence>MFLPSKCVSFACFERTSKVFFEGQITNRATRHQVNSFQFRTQPRATETDQWQSSRKCIMRCYQADQSQLLRTVSPQSLVTFLERCASAYGVVKGGRCRICVH</sequence>
<dbReference type="Proteomes" id="UP001152803">
    <property type="component" value="Unassembled WGS sequence"/>
</dbReference>
<keyword evidence="2" id="KW-1185">Reference proteome</keyword>
<organism evidence="1 2">
    <name type="scientific">Conger conger</name>
    <name type="common">Conger eel</name>
    <name type="synonym">Muraena conger</name>
    <dbReference type="NCBI Taxonomy" id="82655"/>
    <lineage>
        <taxon>Eukaryota</taxon>
        <taxon>Metazoa</taxon>
        <taxon>Chordata</taxon>
        <taxon>Craniata</taxon>
        <taxon>Vertebrata</taxon>
        <taxon>Euteleostomi</taxon>
        <taxon>Actinopterygii</taxon>
        <taxon>Neopterygii</taxon>
        <taxon>Teleostei</taxon>
        <taxon>Anguilliformes</taxon>
        <taxon>Congridae</taxon>
        <taxon>Conger</taxon>
    </lineage>
</organism>
<dbReference type="EMBL" id="JAFJMO010000005">
    <property type="protein sequence ID" value="KAJ8275865.1"/>
    <property type="molecule type" value="Genomic_DNA"/>
</dbReference>
<protein>
    <submittedName>
        <fullName evidence="1">Uncharacterized protein</fullName>
    </submittedName>
</protein>
<dbReference type="AlphaFoldDB" id="A0A9Q1DNP3"/>
<gene>
    <name evidence="1" type="ORF">COCON_G00076170</name>
</gene>
<reference evidence="1" key="1">
    <citation type="journal article" date="2023" name="Science">
        <title>Genome structures resolve the early diversification of teleost fishes.</title>
        <authorList>
            <person name="Parey E."/>
            <person name="Louis A."/>
            <person name="Montfort J."/>
            <person name="Bouchez O."/>
            <person name="Roques C."/>
            <person name="Iampietro C."/>
            <person name="Lluch J."/>
            <person name="Castinel A."/>
            <person name="Donnadieu C."/>
            <person name="Desvignes T."/>
            <person name="Floi Bucao C."/>
            <person name="Jouanno E."/>
            <person name="Wen M."/>
            <person name="Mejri S."/>
            <person name="Dirks R."/>
            <person name="Jansen H."/>
            <person name="Henkel C."/>
            <person name="Chen W.J."/>
            <person name="Zahm M."/>
            <person name="Cabau C."/>
            <person name="Klopp C."/>
            <person name="Thompson A.W."/>
            <person name="Robinson-Rechavi M."/>
            <person name="Braasch I."/>
            <person name="Lecointre G."/>
            <person name="Bobe J."/>
            <person name="Postlethwait J.H."/>
            <person name="Berthelot C."/>
            <person name="Roest Crollius H."/>
            <person name="Guiguen Y."/>
        </authorList>
    </citation>
    <scope>NUCLEOTIDE SEQUENCE</scope>
    <source>
        <strain evidence="1">Concon-B</strain>
    </source>
</reference>
<name>A0A9Q1DNP3_CONCO</name>
<evidence type="ECO:0000313" key="1">
    <source>
        <dbReference type="EMBL" id="KAJ8275865.1"/>
    </source>
</evidence>